<evidence type="ECO:0000256" key="2">
    <source>
        <dbReference type="ARBA" id="ARBA00022840"/>
    </source>
</evidence>
<keyword evidence="1" id="KW-0547">Nucleotide-binding</keyword>
<comment type="caution">
    <text evidence="4">The sequence shown here is derived from an EMBL/GenBank/DDBJ whole genome shotgun (WGS) entry which is preliminary data.</text>
</comment>
<dbReference type="GO" id="GO:0005524">
    <property type="term" value="F:ATP binding"/>
    <property type="evidence" value="ECO:0007669"/>
    <property type="project" value="UniProtKB-KW"/>
</dbReference>
<dbReference type="AlphaFoldDB" id="A0A8T3UQL3"/>
<dbReference type="CDD" id="cd01991">
    <property type="entry name" value="Asn_synthase_B_C"/>
    <property type="match status" value="1"/>
</dbReference>
<dbReference type="SUPFAM" id="SSF52402">
    <property type="entry name" value="Adenine nucleotide alpha hydrolases-like"/>
    <property type="match status" value="1"/>
</dbReference>
<dbReference type="EMBL" id="JADFAQ010000027">
    <property type="protein sequence ID" value="MBE5728172.1"/>
    <property type="molecule type" value="Genomic_DNA"/>
</dbReference>
<dbReference type="PANTHER" id="PTHR11772:SF2">
    <property type="entry name" value="ASPARAGINE SYNTHETASE [GLUTAMINE-HYDROLYZING]"/>
    <property type="match status" value="1"/>
</dbReference>
<accession>A0A8T3UQL3</accession>
<dbReference type="GO" id="GO:0006529">
    <property type="term" value="P:asparagine biosynthetic process"/>
    <property type="evidence" value="ECO:0007669"/>
    <property type="project" value="InterPro"/>
</dbReference>
<evidence type="ECO:0000259" key="3">
    <source>
        <dbReference type="Pfam" id="PF00733"/>
    </source>
</evidence>
<feature type="domain" description="Asparagine synthetase" evidence="3">
    <location>
        <begin position="205"/>
        <end position="278"/>
    </location>
</feature>
<dbReference type="InterPro" id="IPR050795">
    <property type="entry name" value="Asn_Synthetase"/>
</dbReference>
<dbReference type="Proteomes" id="UP000763484">
    <property type="component" value="Unassembled WGS sequence"/>
</dbReference>
<proteinExistence type="predicted"/>
<dbReference type="GO" id="GO:0004066">
    <property type="term" value="F:asparagine synthase (glutamine-hydrolyzing) activity"/>
    <property type="evidence" value="ECO:0007669"/>
    <property type="project" value="InterPro"/>
</dbReference>
<dbReference type="Gene3D" id="3.40.50.620">
    <property type="entry name" value="HUPs"/>
    <property type="match status" value="1"/>
</dbReference>
<dbReference type="PANTHER" id="PTHR11772">
    <property type="entry name" value="ASPARAGINE SYNTHETASE"/>
    <property type="match status" value="1"/>
</dbReference>
<feature type="domain" description="Asparagine synthetase" evidence="3">
    <location>
        <begin position="69"/>
        <end position="186"/>
    </location>
</feature>
<dbReference type="Pfam" id="PF00733">
    <property type="entry name" value="Asn_synthase"/>
    <property type="match status" value="2"/>
</dbReference>
<evidence type="ECO:0000313" key="4">
    <source>
        <dbReference type="EMBL" id="MBE5728172.1"/>
    </source>
</evidence>
<protein>
    <recommendedName>
        <fullName evidence="3">Asparagine synthetase domain-containing protein</fullName>
    </recommendedName>
</protein>
<dbReference type="InterPro" id="IPR014729">
    <property type="entry name" value="Rossmann-like_a/b/a_fold"/>
</dbReference>
<evidence type="ECO:0000256" key="1">
    <source>
        <dbReference type="ARBA" id="ARBA00022741"/>
    </source>
</evidence>
<keyword evidence="2" id="KW-0067">ATP-binding</keyword>
<organism evidence="4 5">
    <name type="scientific">Candidatus Acidifodinimicrobium mancum</name>
    <dbReference type="NCBI Taxonomy" id="2898728"/>
    <lineage>
        <taxon>Archaea</taxon>
        <taxon>Candidatus Parvarchaeota</taxon>
        <taxon>Candidatus Acidifodinimicrobiaceae</taxon>
        <taxon>Candidatus Acidifodinimicrobium</taxon>
    </lineage>
</organism>
<reference evidence="4 5" key="1">
    <citation type="submission" date="2020-09" db="EMBL/GenBank/DDBJ databases">
        <title>Genomic characterization of a novel Parvarchaeota family in acid mine drainage sediments.</title>
        <authorList>
            <person name="Luo Z.-H."/>
        </authorList>
    </citation>
    <scope>NUCLEOTIDE SEQUENCE [LARGE SCALE GENOMIC DNA]</scope>
    <source>
        <strain evidence="4">TL1-5_bins.178</strain>
    </source>
</reference>
<sequence>MEELKTSLINKECSLKDFGRFSFVFPGNSSVSIGEATSIHRLDFSPLHIKDLKEEMKEALYQATYTADAVLLSGGIDSSVVAKIEYDKNKNVKFISCGLKGSEDLYYANILAEEVGVKLIDIILDEDTILSSIRFLKNLGFTGYDIILGIVEYQCLKKMKEMGLHSALTGMGSDELLFGYNKYKYLDPLSLFDYRSDRVYYLNATDDFRINKLAKVFDVRVDSPYLADKFVGLAMSYNLDKDRKEELDKKILRSIAEDIGVDNRIVYREKKAMQYGSGVVSILRKISKTRGFKNINELVNAL</sequence>
<name>A0A8T3UQL3_9ARCH</name>
<evidence type="ECO:0000313" key="5">
    <source>
        <dbReference type="Proteomes" id="UP000763484"/>
    </source>
</evidence>
<dbReference type="InterPro" id="IPR001962">
    <property type="entry name" value="Asn_synthase"/>
</dbReference>
<dbReference type="GO" id="GO:0005829">
    <property type="term" value="C:cytosol"/>
    <property type="evidence" value="ECO:0007669"/>
    <property type="project" value="TreeGrafter"/>
</dbReference>
<gene>
    <name evidence="4" type="ORF">IHE50_02025</name>
</gene>